<sequence>MSTHPTPPRRYRSQDWFDNPDHIDMTALYLERFMNYGITADELRAGRPIIGIVQSGSDISPCNRIHLELAKRVRDGIRDAGGIAMEFPLHPIFENCRRPTASIDRNLAYLGLVEILHGYPIDAVVLTTGCDKTTPAQIMAASTVDIPAIVLSGGPMLDGWFEGELAGSGNAIWHGRRRLAAGEIDNEKFLQIAAASAPSAGHCNTMGTASTMNALAEALGMSLTGCSAIPAPYRERGQMAYETGRRIVELAREDVRPSHILTKDAFLDAIVVNAAIGGSTNAQPHIMAMARHAGVEIESSAWMEFGHDVPLLLNMQPAGKFLGERFHRAGGVPSIMWELQQAGKLRAERLTVTGTTMAVNLRDRASVDREVIYPYDAPLKAKAGFFVLKGNLFDFAIMKTSVISADFRARYLCRPGHENVFECRAVVFDGSGDYHARINDPALDIDEGCMLVIRGAGPIGWPGSAEVVNMQPPDALIRRGILNLPTLGDGRQSGTSDSPSILNASPESAAGGGLAYVRSGDIIRVDLNTGRCDMLVDDAVLAERRKEPIPPTPPSQTPWQELYRATVGQLEQGGCMEMALPYRGVGHDLPRHNH</sequence>
<feature type="domain" description="Dihydroxy-acid/6-phosphogluconate dehydratase C-terminal" evidence="7">
    <location>
        <begin position="370"/>
        <end position="573"/>
    </location>
</feature>
<evidence type="ECO:0000313" key="9">
    <source>
        <dbReference type="Proteomes" id="UP000229897"/>
    </source>
</evidence>
<dbReference type="EMBL" id="CP024608">
    <property type="protein sequence ID" value="ATQ76460.1"/>
    <property type="molecule type" value="Genomic_DNA"/>
</dbReference>
<dbReference type="Proteomes" id="UP000229897">
    <property type="component" value="Chromosome"/>
</dbReference>
<dbReference type="InterPro" id="IPR037237">
    <property type="entry name" value="IlvD/EDD_N"/>
</dbReference>
<dbReference type="PANTHER" id="PTHR43183:SF1">
    <property type="entry name" value="HYPOTHETICAL DIHYDROXY-ACID DEHYDRATASE (EUROFUNG)-RELATED"/>
    <property type="match status" value="1"/>
</dbReference>
<dbReference type="InterPro" id="IPR056740">
    <property type="entry name" value="ILV_EDD_C"/>
</dbReference>
<keyword evidence="4" id="KW-0411">Iron-sulfur</keyword>
<evidence type="ECO:0000256" key="1">
    <source>
        <dbReference type="ARBA" id="ARBA00006486"/>
    </source>
</evidence>
<dbReference type="EC" id="4.2.1.9" evidence="8"/>
<dbReference type="InterPro" id="IPR052352">
    <property type="entry name" value="Sugar_Degrad_Dehydratases"/>
</dbReference>
<keyword evidence="2" id="KW-0479">Metal-binding</keyword>
<evidence type="ECO:0000259" key="6">
    <source>
        <dbReference type="Pfam" id="PF00920"/>
    </source>
</evidence>
<gene>
    <name evidence="8" type="ORF">CR152_19475</name>
</gene>
<name>A0A2D2DNC2_9BURK</name>
<evidence type="ECO:0000256" key="2">
    <source>
        <dbReference type="ARBA" id="ARBA00022723"/>
    </source>
</evidence>
<comment type="similarity">
    <text evidence="1">Belongs to the IlvD/Edd family.</text>
</comment>
<keyword evidence="9" id="KW-1185">Reference proteome</keyword>
<accession>A0A2D2DNC2</accession>
<dbReference type="Gene3D" id="3.50.30.80">
    <property type="entry name" value="IlvD/EDD C-terminal domain-like"/>
    <property type="match status" value="1"/>
</dbReference>
<feature type="domain" description="Dihydroxy-acid/6-phosphogluconate dehydratase N-terminal" evidence="6">
    <location>
        <begin position="47"/>
        <end position="358"/>
    </location>
</feature>
<dbReference type="NCBIfam" id="NF009560">
    <property type="entry name" value="PRK13017.1"/>
    <property type="match status" value="1"/>
</dbReference>
<dbReference type="SUPFAM" id="SSF143975">
    <property type="entry name" value="IlvD/EDD N-terminal domain-like"/>
    <property type="match status" value="1"/>
</dbReference>
<dbReference type="GO" id="GO:0051536">
    <property type="term" value="F:iron-sulfur cluster binding"/>
    <property type="evidence" value="ECO:0007669"/>
    <property type="project" value="UniProtKB-KW"/>
</dbReference>
<dbReference type="SUPFAM" id="SSF52016">
    <property type="entry name" value="LeuD/IlvD-like"/>
    <property type="match status" value="1"/>
</dbReference>
<dbReference type="InterPro" id="IPR042096">
    <property type="entry name" value="Dihydro-acid_dehy_C"/>
</dbReference>
<evidence type="ECO:0000259" key="7">
    <source>
        <dbReference type="Pfam" id="PF24877"/>
    </source>
</evidence>
<keyword evidence="3" id="KW-0408">Iron</keyword>
<dbReference type="NCBIfam" id="NF004784">
    <property type="entry name" value="PRK06131.1"/>
    <property type="match status" value="1"/>
</dbReference>
<evidence type="ECO:0000256" key="5">
    <source>
        <dbReference type="ARBA" id="ARBA00023239"/>
    </source>
</evidence>
<dbReference type="PANTHER" id="PTHR43183">
    <property type="entry name" value="HYPOTHETICAL DIHYDROXYACID DEHYDRATASE (EUROFUNG)-RELATED"/>
    <property type="match status" value="1"/>
</dbReference>
<dbReference type="Pfam" id="PF00920">
    <property type="entry name" value="ILVD_EDD_N"/>
    <property type="match status" value="1"/>
</dbReference>
<evidence type="ECO:0000256" key="3">
    <source>
        <dbReference type="ARBA" id="ARBA00023004"/>
    </source>
</evidence>
<keyword evidence="5 8" id="KW-0456">Lyase</keyword>
<dbReference type="InterPro" id="IPR000581">
    <property type="entry name" value="ILV_EDD_N"/>
</dbReference>
<dbReference type="InterPro" id="IPR020558">
    <property type="entry name" value="DiOHA_6PGluconate_deHydtase_CS"/>
</dbReference>
<dbReference type="PROSITE" id="PS00886">
    <property type="entry name" value="ILVD_EDD_1"/>
    <property type="match status" value="1"/>
</dbReference>
<reference evidence="8" key="1">
    <citation type="submission" date="2017-10" db="EMBL/GenBank/DDBJ databases">
        <title>Massilia psychrophilum sp. nov., a novel purple-pigmented bacterium isolated from Tianshan glacier, Xinjiang Municipality, China.</title>
        <authorList>
            <person name="Wang H."/>
        </authorList>
    </citation>
    <scope>NUCLEOTIDE SEQUENCE [LARGE SCALE GENOMIC DNA]</scope>
    <source>
        <strain evidence="8">B2</strain>
    </source>
</reference>
<protein>
    <submittedName>
        <fullName evidence="8">Dihydroxy-acid dehydratase</fullName>
        <ecNumber evidence="8">4.2.1.9</ecNumber>
    </submittedName>
</protein>
<organism evidence="8 9">
    <name type="scientific">Massilia violaceinigra</name>
    <dbReference type="NCBI Taxonomy" id="2045208"/>
    <lineage>
        <taxon>Bacteria</taxon>
        <taxon>Pseudomonadati</taxon>
        <taxon>Pseudomonadota</taxon>
        <taxon>Betaproteobacteria</taxon>
        <taxon>Burkholderiales</taxon>
        <taxon>Oxalobacteraceae</taxon>
        <taxon>Telluria group</taxon>
        <taxon>Massilia</taxon>
    </lineage>
</organism>
<dbReference type="GO" id="GO:0046872">
    <property type="term" value="F:metal ion binding"/>
    <property type="evidence" value="ECO:0007669"/>
    <property type="project" value="UniProtKB-KW"/>
</dbReference>
<dbReference type="GO" id="GO:0004160">
    <property type="term" value="F:dihydroxy-acid dehydratase activity"/>
    <property type="evidence" value="ECO:0007669"/>
    <property type="project" value="UniProtKB-EC"/>
</dbReference>
<dbReference type="OrthoDB" id="9807077at2"/>
<dbReference type="KEGG" id="mass:CR152_19475"/>
<evidence type="ECO:0000256" key="4">
    <source>
        <dbReference type="ARBA" id="ARBA00023014"/>
    </source>
</evidence>
<dbReference type="Pfam" id="PF24877">
    <property type="entry name" value="ILV_EDD_C"/>
    <property type="match status" value="1"/>
</dbReference>
<dbReference type="RefSeq" id="WP_099877386.1">
    <property type="nucleotide sequence ID" value="NZ_CP024608.1"/>
</dbReference>
<proteinExistence type="inferred from homology"/>
<evidence type="ECO:0000313" key="8">
    <source>
        <dbReference type="EMBL" id="ATQ76460.1"/>
    </source>
</evidence>
<dbReference type="AlphaFoldDB" id="A0A2D2DNC2"/>